<evidence type="ECO:0000313" key="1">
    <source>
        <dbReference type="EMBL" id="SDH80692.1"/>
    </source>
</evidence>
<protein>
    <submittedName>
        <fullName evidence="1">Condensation domain-containing protein</fullName>
    </submittedName>
</protein>
<dbReference type="AlphaFoldDB" id="A0A1G8FF65"/>
<dbReference type="Gene3D" id="3.30.559.30">
    <property type="entry name" value="Nonribosomal peptide synthetase, condensation domain"/>
    <property type="match status" value="1"/>
</dbReference>
<organism evidence="1 2">
    <name type="scientific">Rhodococcus triatomae</name>
    <dbReference type="NCBI Taxonomy" id="300028"/>
    <lineage>
        <taxon>Bacteria</taxon>
        <taxon>Bacillati</taxon>
        <taxon>Actinomycetota</taxon>
        <taxon>Actinomycetes</taxon>
        <taxon>Mycobacteriales</taxon>
        <taxon>Nocardiaceae</taxon>
        <taxon>Rhodococcus</taxon>
    </lineage>
</organism>
<keyword evidence="2" id="KW-1185">Reference proteome</keyword>
<proteinExistence type="predicted"/>
<dbReference type="Proteomes" id="UP000183263">
    <property type="component" value="Unassembled WGS sequence"/>
</dbReference>
<gene>
    <name evidence="1" type="ORF">SAMN05444695_103265</name>
</gene>
<dbReference type="GO" id="GO:0008610">
    <property type="term" value="P:lipid biosynthetic process"/>
    <property type="evidence" value="ECO:0007669"/>
    <property type="project" value="UniProtKB-ARBA"/>
</dbReference>
<sequence length="466" mass="51282">MEFTELGDYPVPPGILTRWHPCADGEWRDDPRPASYIHEAHLRRFHAGRSRPSWLGAAFEVHDEWDATAFAAAVAEWVARHEVLRSHTALDIAGTRRRTLAPGAVQAAARVHECADSETNSIVLQRIFDVTASPHTWPSYALATIEHRMVDETGWNETGLDATRDRGGFTVLFAADHSLIDGYSVVLVAHELSSLYRQARGGGPAGLPATGSYVDFGARERETEVDPACAAVELWRRELTDGLAEFPLPIGARTDAPQRSLSEWVLDEDSADRFAAAARDAGAGFFAGILACAGLAGRRVADEREFRTVVPVHTRDDPAWLSSLGWFVGLAPVRFEVGDGGFAAVAQRASRAVRDVRPAGAVPFERVEELLDTPIRPRFVVSYLDLRSTPRSREWPRWNARALRSRQFTHDVYAWVNRTPRGVNLAVRYPANALAGPAVEQWVAALRESLARAAEGYPSVELRGVG</sequence>
<dbReference type="InterPro" id="IPR023213">
    <property type="entry name" value="CAT-like_dom_sf"/>
</dbReference>
<dbReference type="SUPFAM" id="SSF52777">
    <property type="entry name" value="CoA-dependent acyltransferases"/>
    <property type="match status" value="2"/>
</dbReference>
<dbReference type="Pfam" id="PF00668">
    <property type="entry name" value="Condensation"/>
    <property type="match status" value="1"/>
</dbReference>
<reference evidence="1 2" key="1">
    <citation type="submission" date="2016-10" db="EMBL/GenBank/DDBJ databases">
        <authorList>
            <person name="de Groot N.N."/>
        </authorList>
    </citation>
    <scope>NUCLEOTIDE SEQUENCE [LARGE SCALE GENOMIC DNA]</scope>
    <source>
        <strain evidence="1 2">DSM 44892</strain>
    </source>
</reference>
<dbReference type="GO" id="GO:0003824">
    <property type="term" value="F:catalytic activity"/>
    <property type="evidence" value="ECO:0007669"/>
    <property type="project" value="InterPro"/>
</dbReference>
<dbReference type="EMBL" id="FNDN01000003">
    <property type="protein sequence ID" value="SDH80692.1"/>
    <property type="molecule type" value="Genomic_DNA"/>
</dbReference>
<accession>A0A1G8FF65</accession>
<dbReference type="InterPro" id="IPR001242">
    <property type="entry name" value="Condensation_dom"/>
</dbReference>
<evidence type="ECO:0000313" key="2">
    <source>
        <dbReference type="Proteomes" id="UP000183263"/>
    </source>
</evidence>
<dbReference type="RefSeq" id="WP_072736544.1">
    <property type="nucleotide sequence ID" value="NZ_CP048813.1"/>
</dbReference>
<name>A0A1G8FF65_9NOCA</name>
<dbReference type="OrthoDB" id="9789603at2"/>
<dbReference type="Gene3D" id="3.30.559.10">
    <property type="entry name" value="Chloramphenicol acetyltransferase-like domain"/>
    <property type="match status" value="1"/>
</dbReference>